<dbReference type="AlphaFoldDB" id="G2YHL7"/>
<feature type="domain" description="CHAT" evidence="2">
    <location>
        <begin position="654"/>
        <end position="997"/>
    </location>
</feature>
<evidence type="ECO:0000259" key="2">
    <source>
        <dbReference type="Pfam" id="PF12770"/>
    </source>
</evidence>
<dbReference type="PANTHER" id="PTHR19959:SF119">
    <property type="entry name" value="FUNGAL LIPASE-LIKE DOMAIN-CONTAINING PROTEIN"/>
    <property type="match status" value="1"/>
</dbReference>
<dbReference type="HOGENOM" id="CLU_001305_0_0_1"/>
<dbReference type="InterPro" id="IPR011990">
    <property type="entry name" value="TPR-like_helical_dom_sf"/>
</dbReference>
<reference evidence="4" key="1">
    <citation type="journal article" date="2011" name="PLoS Genet.">
        <title>Genomic analysis of the necrotrophic fungal pathogens Sclerotinia sclerotiorum and Botrytis cinerea.</title>
        <authorList>
            <person name="Amselem J."/>
            <person name="Cuomo C.A."/>
            <person name="van Kan J.A."/>
            <person name="Viaud M."/>
            <person name="Benito E.P."/>
            <person name="Couloux A."/>
            <person name="Coutinho P.M."/>
            <person name="de Vries R.P."/>
            <person name="Dyer P.S."/>
            <person name="Fillinger S."/>
            <person name="Fournier E."/>
            <person name="Gout L."/>
            <person name="Hahn M."/>
            <person name="Kohn L."/>
            <person name="Lapalu N."/>
            <person name="Plummer K.M."/>
            <person name="Pradier J.M."/>
            <person name="Quevillon E."/>
            <person name="Sharon A."/>
            <person name="Simon A."/>
            <person name="ten Have A."/>
            <person name="Tudzynski B."/>
            <person name="Tudzynski P."/>
            <person name="Wincker P."/>
            <person name="Andrew M."/>
            <person name="Anthouard V."/>
            <person name="Beever R.E."/>
            <person name="Beffa R."/>
            <person name="Benoit I."/>
            <person name="Bouzid O."/>
            <person name="Brault B."/>
            <person name="Chen Z."/>
            <person name="Choquer M."/>
            <person name="Collemare J."/>
            <person name="Cotton P."/>
            <person name="Danchin E.G."/>
            <person name="Da Silva C."/>
            <person name="Gautier A."/>
            <person name="Giraud C."/>
            <person name="Giraud T."/>
            <person name="Gonzalez C."/>
            <person name="Grossetete S."/>
            <person name="Guldener U."/>
            <person name="Henrissat B."/>
            <person name="Howlett B.J."/>
            <person name="Kodira C."/>
            <person name="Kretschmer M."/>
            <person name="Lappartient A."/>
            <person name="Leroch M."/>
            <person name="Levis C."/>
            <person name="Mauceli E."/>
            <person name="Neuveglise C."/>
            <person name="Oeser B."/>
            <person name="Pearson M."/>
            <person name="Poulain J."/>
            <person name="Poussereau N."/>
            <person name="Quesneville H."/>
            <person name="Rascle C."/>
            <person name="Schumacher J."/>
            <person name="Segurens B."/>
            <person name="Sexton A."/>
            <person name="Silva E."/>
            <person name="Sirven C."/>
            <person name="Soanes D.M."/>
            <person name="Talbot N.J."/>
            <person name="Templeton M."/>
            <person name="Yandava C."/>
            <person name="Yarden O."/>
            <person name="Zeng Q."/>
            <person name="Rollins J.A."/>
            <person name="Lebrun M.H."/>
            <person name="Dickman M."/>
        </authorList>
    </citation>
    <scope>NUCLEOTIDE SEQUENCE [LARGE SCALE GENOMIC DNA]</scope>
    <source>
        <strain evidence="4">T4</strain>
    </source>
</reference>
<evidence type="ECO:0000313" key="3">
    <source>
        <dbReference type="EMBL" id="CCD51204.1"/>
    </source>
</evidence>
<gene>
    <name evidence="3" type="ORF">BofuT4_P085660.1</name>
</gene>
<sequence length="998" mass="112137">MEDLETAIQQFQEALDTTPENHLDLAGRFNSLGVGYRDRYQRTGAIEDLEMAIQQSQKAVDATPKKHSVRAGRLESLGIGYRNRYQRIGAIEDLEIAIQQFEEALDETPENHPARAGRLESLGIGYQDRYHRIGAMEDLEIAIQRFQEALDTTPENQSIRAARFQTLGIVYNDRYQRTGAIEDLEIAIQQSQKALDATPENHPARAGRLESLGIGYRDRYHKTGAMEDLETAIQRFQEALDATPENHLDLAGRLESLGIGYQDKYQRTGAIEDLETAIQQSQKAFDATPDNHPARAGRLTSLGIGYSDRYRRIGAVKDLDTTIQRYQEALDATPENHSARANLLAFLGTGYSDRYQRTEAIEDLEITIQRFQEAVDATPQNHPAQADRLQSLGVGYRNKYQRTGAIKDLETAIQHFTKSIDQISSPVRARLRSSKILLELYAVGTSWSSAYQVASKSLLLIPLLTPRSLQNSDKQHLLADIVGMASDGAAIALNLGRDPFDALKFLEQGRGVLATSLQEIRTETLDLEKQHLELAKEFNSLRQQLDSPIANLVYERHAPSGQDQTSKRNDVSKRLNEVIEEIRQQDGFRDFLLPPSKEEMVAAARLGSIVVINVSKYRCDAILVEKHQIRLLHLPDLSKKEIEEKSVEILGTPKVLEWLWDVAVHPILEALGFIQPPSDGNWPHVWWITTGPLSKFPLHAAGYHSKPSMESTLDRVMSSYSSSIKTIIHARRRSVVNNMLHTPAHALLVAMKVTPGCSSLLFAEEEIVALKTLCKSMNLIPLKAKAQMESVKSHLPKCKIFHFAGHGHTNLTDPSRSSLLLEDGRLTVATLLEMNLRESSPFLAYLSACGTGQIGDEKFFDESIHLISAYQLAGFRHVIGTLWEVNDESCVDMTNITYGVIQDRGITDESICRGLHEAVRKLRTCWLDGSSEKRRVRKRRQLEKDKASLECNQGTRNVSSKERDTRLPRSVLEDDSDEGEDEKSRGPLHWVPYVHFGV</sequence>
<dbReference type="PANTHER" id="PTHR19959">
    <property type="entry name" value="KINESIN LIGHT CHAIN"/>
    <property type="match status" value="1"/>
</dbReference>
<dbReference type="Gene3D" id="1.25.40.10">
    <property type="entry name" value="Tetratricopeptide repeat domain"/>
    <property type="match status" value="3"/>
</dbReference>
<dbReference type="InterPro" id="IPR019734">
    <property type="entry name" value="TPR_rpt"/>
</dbReference>
<evidence type="ECO:0000256" key="1">
    <source>
        <dbReference type="SAM" id="MobiDB-lite"/>
    </source>
</evidence>
<evidence type="ECO:0000313" key="4">
    <source>
        <dbReference type="Proteomes" id="UP000008177"/>
    </source>
</evidence>
<dbReference type="OrthoDB" id="5405072at2759"/>
<dbReference type="SUPFAM" id="SSF81901">
    <property type="entry name" value="HCP-like"/>
    <property type="match status" value="1"/>
</dbReference>
<dbReference type="Proteomes" id="UP000008177">
    <property type="component" value="Unplaced contigs"/>
</dbReference>
<dbReference type="Pfam" id="PF12770">
    <property type="entry name" value="CHAT"/>
    <property type="match status" value="1"/>
</dbReference>
<dbReference type="EMBL" id="FQ790336">
    <property type="protein sequence ID" value="CCD51204.1"/>
    <property type="molecule type" value="Genomic_DNA"/>
</dbReference>
<dbReference type="InterPro" id="IPR024983">
    <property type="entry name" value="CHAT_dom"/>
</dbReference>
<organism evidence="3 4">
    <name type="scientific">Botryotinia fuckeliana (strain T4)</name>
    <name type="common">Noble rot fungus</name>
    <name type="synonym">Botrytis cinerea</name>
    <dbReference type="NCBI Taxonomy" id="999810"/>
    <lineage>
        <taxon>Eukaryota</taxon>
        <taxon>Fungi</taxon>
        <taxon>Dikarya</taxon>
        <taxon>Ascomycota</taxon>
        <taxon>Pezizomycotina</taxon>
        <taxon>Leotiomycetes</taxon>
        <taxon>Helotiales</taxon>
        <taxon>Sclerotiniaceae</taxon>
        <taxon>Botrytis</taxon>
    </lineage>
</organism>
<dbReference type="SUPFAM" id="SSF48452">
    <property type="entry name" value="TPR-like"/>
    <property type="match status" value="2"/>
</dbReference>
<name>G2YHL7_BOTF4</name>
<dbReference type="eggNOG" id="KOG4626">
    <property type="taxonomic scope" value="Eukaryota"/>
</dbReference>
<dbReference type="SMART" id="SM00028">
    <property type="entry name" value="TPR"/>
    <property type="match status" value="7"/>
</dbReference>
<dbReference type="InParanoid" id="G2YHL7"/>
<accession>G2YHL7</accession>
<proteinExistence type="predicted"/>
<protein>
    <recommendedName>
        <fullName evidence="2">CHAT domain-containing protein</fullName>
    </recommendedName>
</protein>
<dbReference type="STRING" id="999810.G2YHL7"/>
<feature type="region of interest" description="Disordered" evidence="1">
    <location>
        <begin position="951"/>
        <end position="987"/>
    </location>
</feature>